<sequence length="44" mass="4920">MIQNIHNGKQCHLRLFFAVTENVDIIDVSTVLKAALSHELIDGD</sequence>
<reference evidence="1 2" key="1">
    <citation type="submission" date="2013-05" db="EMBL/GenBank/DDBJ databases">
        <title>Genome assembly of Chondromyces apiculatus DSM 436.</title>
        <authorList>
            <person name="Sharma G."/>
            <person name="Khatri I."/>
            <person name="Kaur C."/>
            <person name="Mayilraj S."/>
            <person name="Subramanian S."/>
        </authorList>
    </citation>
    <scope>NUCLEOTIDE SEQUENCE [LARGE SCALE GENOMIC DNA]</scope>
    <source>
        <strain evidence="1 2">DSM 436</strain>
    </source>
</reference>
<evidence type="ECO:0000313" key="2">
    <source>
        <dbReference type="Proteomes" id="UP000019678"/>
    </source>
</evidence>
<accession>A0A017TEP6</accession>
<proteinExistence type="predicted"/>
<protein>
    <submittedName>
        <fullName evidence="1">Uncharacterized protein</fullName>
    </submittedName>
</protein>
<organism evidence="1 2">
    <name type="scientific">Chondromyces apiculatus DSM 436</name>
    <dbReference type="NCBI Taxonomy" id="1192034"/>
    <lineage>
        <taxon>Bacteria</taxon>
        <taxon>Pseudomonadati</taxon>
        <taxon>Myxococcota</taxon>
        <taxon>Polyangia</taxon>
        <taxon>Polyangiales</taxon>
        <taxon>Polyangiaceae</taxon>
        <taxon>Chondromyces</taxon>
    </lineage>
</organism>
<name>A0A017TEP6_9BACT</name>
<dbReference type="Proteomes" id="UP000019678">
    <property type="component" value="Unassembled WGS sequence"/>
</dbReference>
<evidence type="ECO:0000313" key="1">
    <source>
        <dbReference type="EMBL" id="EYF07773.1"/>
    </source>
</evidence>
<dbReference type="EMBL" id="ASRX01000006">
    <property type="protein sequence ID" value="EYF07773.1"/>
    <property type="molecule type" value="Genomic_DNA"/>
</dbReference>
<gene>
    <name evidence="1" type="ORF">CAP_6795</name>
</gene>
<comment type="caution">
    <text evidence="1">The sequence shown here is derived from an EMBL/GenBank/DDBJ whole genome shotgun (WGS) entry which is preliminary data.</text>
</comment>
<keyword evidence="2" id="KW-1185">Reference proteome</keyword>
<dbReference type="AlphaFoldDB" id="A0A017TEP6"/>